<protein>
    <submittedName>
        <fullName evidence="1">Uncharacterized protein</fullName>
    </submittedName>
</protein>
<accession>A0A645G7X5</accession>
<comment type="caution">
    <text evidence="1">The sequence shown here is derived from an EMBL/GenBank/DDBJ whole genome shotgun (WGS) entry which is preliminary data.</text>
</comment>
<gene>
    <name evidence="1" type="ORF">SDC9_169473</name>
</gene>
<organism evidence="1">
    <name type="scientific">bioreactor metagenome</name>
    <dbReference type="NCBI Taxonomy" id="1076179"/>
    <lineage>
        <taxon>unclassified sequences</taxon>
        <taxon>metagenomes</taxon>
        <taxon>ecological metagenomes</taxon>
    </lineage>
</organism>
<evidence type="ECO:0000313" key="1">
    <source>
        <dbReference type="EMBL" id="MPN22090.1"/>
    </source>
</evidence>
<reference evidence="1" key="1">
    <citation type="submission" date="2019-08" db="EMBL/GenBank/DDBJ databases">
        <authorList>
            <person name="Kucharzyk K."/>
            <person name="Murdoch R.W."/>
            <person name="Higgins S."/>
            <person name="Loffler F."/>
        </authorList>
    </citation>
    <scope>NUCLEOTIDE SEQUENCE</scope>
</reference>
<proteinExistence type="predicted"/>
<sequence length="138" mass="15960">MQVVVTDMAAAQQFFVHKRPERRRLPLRRAEVCLYGDVRGQHKRVGIAVCLNAAATRLRDFQVRQKGEAIQNLRKHRMAGFTAARERHMDAQTDNQPRLAAVFVVFEHIRTVNGKRVLNAYRLHTDGNGDGIERYRLR</sequence>
<dbReference type="AlphaFoldDB" id="A0A645G7X5"/>
<name>A0A645G7X5_9ZZZZ</name>
<dbReference type="EMBL" id="VSSQ01070246">
    <property type="protein sequence ID" value="MPN22090.1"/>
    <property type="molecule type" value="Genomic_DNA"/>
</dbReference>